<protein>
    <recommendedName>
        <fullName evidence="4">Bacterial membrane protein YfhO</fullName>
    </recommendedName>
</protein>
<feature type="transmembrane region" description="Helical" evidence="1">
    <location>
        <begin position="441"/>
        <end position="463"/>
    </location>
</feature>
<feature type="transmembrane region" description="Helical" evidence="1">
    <location>
        <begin position="156"/>
        <end position="179"/>
    </location>
</feature>
<comment type="caution">
    <text evidence="2">The sequence shown here is derived from an EMBL/GenBank/DDBJ whole genome shotgun (WGS) entry which is preliminary data.</text>
</comment>
<organism evidence="2 3">
    <name type="scientific">Rubripirellula reticaptiva</name>
    <dbReference type="NCBI Taxonomy" id="2528013"/>
    <lineage>
        <taxon>Bacteria</taxon>
        <taxon>Pseudomonadati</taxon>
        <taxon>Planctomycetota</taxon>
        <taxon>Planctomycetia</taxon>
        <taxon>Pirellulales</taxon>
        <taxon>Pirellulaceae</taxon>
        <taxon>Rubripirellula</taxon>
    </lineage>
</organism>
<evidence type="ECO:0000313" key="3">
    <source>
        <dbReference type="Proteomes" id="UP000317977"/>
    </source>
</evidence>
<gene>
    <name evidence="2" type="ORF">Poly59_14030</name>
</gene>
<feature type="transmembrane region" description="Helical" evidence="1">
    <location>
        <begin position="489"/>
        <end position="507"/>
    </location>
</feature>
<dbReference type="EMBL" id="SJPX01000002">
    <property type="protein sequence ID" value="TWU55107.1"/>
    <property type="molecule type" value="Genomic_DNA"/>
</dbReference>
<keyword evidence="1" id="KW-1133">Transmembrane helix</keyword>
<evidence type="ECO:0008006" key="4">
    <source>
        <dbReference type="Google" id="ProtNLM"/>
    </source>
</evidence>
<evidence type="ECO:0000256" key="1">
    <source>
        <dbReference type="SAM" id="Phobius"/>
    </source>
</evidence>
<keyword evidence="1" id="KW-0472">Membrane</keyword>
<evidence type="ECO:0000313" key="2">
    <source>
        <dbReference type="EMBL" id="TWU55107.1"/>
    </source>
</evidence>
<feature type="transmembrane region" description="Helical" evidence="1">
    <location>
        <begin position="411"/>
        <end position="429"/>
    </location>
</feature>
<feature type="transmembrane region" description="Helical" evidence="1">
    <location>
        <begin position="749"/>
        <end position="770"/>
    </location>
</feature>
<feature type="transmembrane region" description="Helical" evidence="1">
    <location>
        <begin position="21"/>
        <end position="42"/>
    </location>
</feature>
<dbReference type="OrthoDB" id="231679at2"/>
<keyword evidence="3" id="KW-1185">Reference proteome</keyword>
<feature type="transmembrane region" description="Helical" evidence="1">
    <location>
        <begin position="325"/>
        <end position="344"/>
    </location>
</feature>
<dbReference type="AlphaFoldDB" id="A0A5C6F3T2"/>
<name>A0A5C6F3T2_9BACT</name>
<feature type="transmembrane region" description="Helical" evidence="1">
    <location>
        <begin position="232"/>
        <end position="253"/>
    </location>
</feature>
<accession>A0A5C6F3T2</accession>
<dbReference type="Proteomes" id="UP000317977">
    <property type="component" value="Unassembled WGS sequence"/>
</dbReference>
<feature type="transmembrane region" description="Helical" evidence="1">
    <location>
        <begin position="356"/>
        <end position="376"/>
    </location>
</feature>
<sequence length="785" mass="88099">MRPDPNSVSRSRPSDCEMTRRNVVLFWLATPVAIILLLGGVLSGRDRLAFRDVSHFYIPLYQYVAERCHDEWLPLWNPLDQTGIPLVGETTTAVFYPVRYVLFSLPTSASLAVAWYVAIHLVIASLTAVVAARAMKVGRPASMLAGVMYPMSGSIWFLYTNPPYLVAAAWMPLVMAMLLKSGGDDRGKRIVIGGSAMAMMILGGDPQAALHTMMLCSAVMIWRLIRRTVTTASLAVLMLVPMLAACLSAPQLAASLSWSNQSDRVSPDLEARRFTAPIVGGKRHQAQQYSLPPWHIAELVTPNAYGSMLPVYRRLSRLIPGDGRVWTPSIYLGMLAAIALLDRLLRLRSQRIDAPLGIAIASLALASGHFGLVWWIQASTGVMSQVDSSVGGPYWLLYQFFPGYDSFRYPAKWLTFFSLAVAILSAQWLDAGRWKFVKFSLRLVAIVLASGFTVVLYLGWFWLPNHTATPLPFDVFWGPLDFVGGLKEIRISIVHSVIVLLAIRFLVRWSAARHWTRAKTAEVFCLLTLLDLSMVAIGNTYTVNVASEDRLLSSATVERPDGVHRWMRTQADGGWPEIWQRSADEDRLLEVEVSQRLSWFGRWHLTHNAAVLNNMVSIDSKSMAVFWNSAKIDSQSMLPGQRRSHWKQIRHRYRVDGVIHSNDKSAVVDAKSLQLVDVAFWADQPIKQETRQGQMIIRPVYQDGHWTARCRIDDDAAWQPIAVQSHDELMQSTTVPEGMGEVEFRYRPWWLVPSLAVCVFAWMISLLLALRVCTVSGKHRRLSIS</sequence>
<feature type="transmembrane region" description="Helical" evidence="1">
    <location>
        <begin position="208"/>
        <end position="225"/>
    </location>
</feature>
<reference evidence="2 3" key="1">
    <citation type="submission" date="2019-02" db="EMBL/GenBank/DDBJ databases">
        <title>Deep-cultivation of Planctomycetes and their phenomic and genomic characterization uncovers novel biology.</title>
        <authorList>
            <person name="Wiegand S."/>
            <person name="Jogler M."/>
            <person name="Boedeker C."/>
            <person name="Pinto D."/>
            <person name="Vollmers J."/>
            <person name="Rivas-Marin E."/>
            <person name="Kohn T."/>
            <person name="Peeters S.H."/>
            <person name="Heuer A."/>
            <person name="Rast P."/>
            <person name="Oberbeckmann S."/>
            <person name="Bunk B."/>
            <person name="Jeske O."/>
            <person name="Meyerdierks A."/>
            <person name="Storesund J.E."/>
            <person name="Kallscheuer N."/>
            <person name="Luecker S."/>
            <person name="Lage O.M."/>
            <person name="Pohl T."/>
            <person name="Merkel B.J."/>
            <person name="Hornburger P."/>
            <person name="Mueller R.-W."/>
            <person name="Bruemmer F."/>
            <person name="Labrenz M."/>
            <person name="Spormann A.M."/>
            <person name="Op Den Camp H."/>
            <person name="Overmann J."/>
            <person name="Amann R."/>
            <person name="Jetten M.S.M."/>
            <person name="Mascher T."/>
            <person name="Medema M.H."/>
            <person name="Devos D.P."/>
            <person name="Kaster A.-K."/>
            <person name="Ovreas L."/>
            <person name="Rohde M."/>
            <person name="Galperin M.Y."/>
            <person name="Jogler C."/>
        </authorList>
    </citation>
    <scope>NUCLEOTIDE SEQUENCE [LARGE SCALE GENOMIC DNA]</scope>
    <source>
        <strain evidence="2 3">Poly59</strain>
    </source>
</reference>
<keyword evidence="1" id="KW-0812">Transmembrane</keyword>
<feature type="transmembrane region" description="Helical" evidence="1">
    <location>
        <begin position="113"/>
        <end position="135"/>
    </location>
</feature>
<proteinExistence type="predicted"/>